<dbReference type="OrthoDB" id="9803194at2"/>
<feature type="domain" description="Creatinase N-terminal" evidence="2">
    <location>
        <begin position="25"/>
        <end position="169"/>
    </location>
</feature>
<accession>W5TE23</accession>
<evidence type="ECO:0000313" key="3">
    <source>
        <dbReference type="EMBL" id="AHH17472.1"/>
    </source>
</evidence>
<sequence>MVESIQSRYPRVHGFELSSAERDRRWAAARAEMKARGLSALVISGFHSVLYEGQAGLRWFTNLDIEGYLVFPLEGEPVHFGFTPKPKVSRLAGCWVPDARSGFPSFALSIADVLREGGVTSGKVGVLSIGGVFGEYAGFPYATLAALQSEIPEIGFEDAIDWFSQLRKIKSAEEIRCYEIGGEIAEDVFDAVYETAREGVPDAEIRAAISAARIRRGCEPHSTTFYSQGKDASPILESGLLTEPGYATPLEQGDIITAEITMRVNGYEIEFNQTWVLGEADAELERMFEVWQAAFEAGIATLRPGIDQKQLQAAMQAPLDEAGFTWFYPFFHGSGLLDEPPAANVRVSNFADGREIERPYAPMVFEENMVLIFEPSVVTTRRWGDDETLPWTPQRGFSMGCPVVVTADGCRPLVGDWWKPGVIRLPA</sequence>
<keyword evidence="4" id="KW-1185">Reference proteome</keyword>
<dbReference type="SUPFAM" id="SSF53092">
    <property type="entry name" value="Creatinase/prolidase N-terminal domain"/>
    <property type="match status" value="1"/>
</dbReference>
<dbReference type="Pfam" id="PF01321">
    <property type="entry name" value="Creatinase_N"/>
    <property type="match status" value="1"/>
</dbReference>
<dbReference type="GO" id="GO:0004177">
    <property type="term" value="F:aminopeptidase activity"/>
    <property type="evidence" value="ECO:0007669"/>
    <property type="project" value="UniProtKB-KW"/>
</dbReference>
<dbReference type="InterPro" id="IPR036005">
    <property type="entry name" value="Creatinase/aminopeptidase-like"/>
</dbReference>
<gene>
    <name evidence="3" type="ORF">NONO_c26800</name>
</gene>
<dbReference type="AlphaFoldDB" id="W5TE23"/>
<dbReference type="PATRIC" id="fig|1415166.3.peg.2747"/>
<dbReference type="Gene3D" id="3.40.350.10">
    <property type="entry name" value="Creatinase/prolidase N-terminal domain"/>
    <property type="match status" value="1"/>
</dbReference>
<keyword evidence="3" id="KW-0031">Aminopeptidase</keyword>
<dbReference type="Gene3D" id="3.90.230.10">
    <property type="entry name" value="Creatinase/methionine aminopeptidase superfamily"/>
    <property type="match status" value="1"/>
</dbReference>
<dbReference type="Pfam" id="PF00557">
    <property type="entry name" value="Peptidase_M24"/>
    <property type="match status" value="1"/>
</dbReference>
<dbReference type="STRING" id="1415166.NONO_c26800"/>
<dbReference type="eggNOG" id="COG0006">
    <property type="taxonomic scope" value="Bacteria"/>
</dbReference>
<dbReference type="InterPro" id="IPR029149">
    <property type="entry name" value="Creatin/AminoP/Spt16_N"/>
</dbReference>
<name>W5TE23_9NOCA</name>
<dbReference type="PANTHER" id="PTHR46112:SF2">
    <property type="entry name" value="XAA-PRO AMINOPEPTIDASE P-RELATED"/>
    <property type="match status" value="1"/>
</dbReference>
<dbReference type="PANTHER" id="PTHR46112">
    <property type="entry name" value="AMINOPEPTIDASE"/>
    <property type="match status" value="1"/>
</dbReference>
<dbReference type="InterPro" id="IPR000994">
    <property type="entry name" value="Pept_M24"/>
</dbReference>
<dbReference type="HOGENOM" id="CLU_650389_0_0_11"/>
<keyword evidence="3" id="KW-0645">Protease</keyword>
<evidence type="ECO:0000259" key="1">
    <source>
        <dbReference type="Pfam" id="PF00557"/>
    </source>
</evidence>
<dbReference type="KEGG" id="nno:NONO_c26800"/>
<evidence type="ECO:0000259" key="2">
    <source>
        <dbReference type="Pfam" id="PF01321"/>
    </source>
</evidence>
<dbReference type="EMBL" id="CP006850">
    <property type="protein sequence ID" value="AHH17472.1"/>
    <property type="molecule type" value="Genomic_DNA"/>
</dbReference>
<proteinExistence type="predicted"/>
<feature type="domain" description="Peptidase M24" evidence="1">
    <location>
        <begin position="178"/>
        <end position="383"/>
    </location>
</feature>
<protein>
    <submittedName>
        <fullName evidence="3">Xaa-pro aminopeptidase</fullName>
    </submittedName>
</protein>
<organism evidence="3 4">
    <name type="scientific">Nocardia nova SH22a</name>
    <dbReference type="NCBI Taxonomy" id="1415166"/>
    <lineage>
        <taxon>Bacteria</taxon>
        <taxon>Bacillati</taxon>
        <taxon>Actinomycetota</taxon>
        <taxon>Actinomycetes</taxon>
        <taxon>Mycobacteriales</taxon>
        <taxon>Nocardiaceae</taxon>
        <taxon>Nocardia</taxon>
    </lineage>
</organism>
<dbReference type="RefSeq" id="WP_025348944.1">
    <property type="nucleotide sequence ID" value="NZ_CP006850.1"/>
</dbReference>
<dbReference type="Proteomes" id="UP000019150">
    <property type="component" value="Chromosome"/>
</dbReference>
<dbReference type="InterPro" id="IPR000587">
    <property type="entry name" value="Creatinase_N"/>
</dbReference>
<dbReference type="CDD" id="cd01066">
    <property type="entry name" value="APP_MetAP"/>
    <property type="match status" value="1"/>
</dbReference>
<keyword evidence="3" id="KW-0378">Hydrolase</keyword>
<evidence type="ECO:0000313" key="4">
    <source>
        <dbReference type="Proteomes" id="UP000019150"/>
    </source>
</evidence>
<dbReference type="SUPFAM" id="SSF55920">
    <property type="entry name" value="Creatinase/aminopeptidase"/>
    <property type="match status" value="1"/>
</dbReference>
<reference evidence="3 4" key="1">
    <citation type="journal article" date="2014" name="Appl. Environ. Microbiol.">
        <title>Insights into the Microbial Degradation of Rubber and Gutta-Percha by Analysis of the Complete Genome of Nocardia nova SH22a.</title>
        <authorList>
            <person name="Luo Q."/>
            <person name="Hiessl S."/>
            <person name="Poehlein A."/>
            <person name="Daniel R."/>
            <person name="Steinbuchel A."/>
        </authorList>
    </citation>
    <scope>NUCLEOTIDE SEQUENCE [LARGE SCALE GENOMIC DNA]</scope>
    <source>
        <strain evidence="3">SH22a</strain>
    </source>
</reference>
<dbReference type="InterPro" id="IPR050659">
    <property type="entry name" value="Peptidase_M24B"/>
</dbReference>